<dbReference type="PANTHER" id="PTHR21716">
    <property type="entry name" value="TRANSMEMBRANE PROTEIN"/>
    <property type="match status" value="1"/>
</dbReference>
<dbReference type="Proteomes" id="UP000307768">
    <property type="component" value="Unassembled WGS sequence"/>
</dbReference>
<organism evidence="8 9">
    <name type="scientific">Mumia zhuanghuii</name>
    <dbReference type="NCBI Taxonomy" id="2585211"/>
    <lineage>
        <taxon>Bacteria</taxon>
        <taxon>Bacillati</taxon>
        <taxon>Actinomycetota</taxon>
        <taxon>Actinomycetes</taxon>
        <taxon>Propionibacteriales</taxon>
        <taxon>Nocardioidaceae</taxon>
        <taxon>Mumia</taxon>
    </lineage>
</organism>
<keyword evidence="5 7" id="KW-0472">Membrane</keyword>
<evidence type="ECO:0000256" key="1">
    <source>
        <dbReference type="ARBA" id="ARBA00004141"/>
    </source>
</evidence>
<feature type="transmembrane region" description="Helical" evidence="7">
    <location>
        <begin position="17"/>
        <end position="33"/>
    </location>
</feature>
<evidence type="ECO:0000256" key="3">
    <source>
        <dbReference type="ARBA" id="ARBA00022692"/>
    </source>
</evidence>
<feature type="transmembrane region" description="Helical" evidence="7">
    <location>
        <begin position="231"/>
        <end position="253"/>
    </location>
</feature>
<keyword evidence="3 7" id="KW-0812">Transmembrane</keyword>
<feature type="transmembrane region" description="Helical" evidence="7">
    <location>
        <begin position="39"/>
        <end position="56"/>
    </location>
</feature>
<feature type="transmembrane region" description="Helical" evidence="7">
    <location>
        <begin position="68"/>
        <end position="91"/>
    </location>
</feature>
<comment type="similarity">
    <text evidence="2">Belongs to the autoinducer-2 exporter (AI-2E) (TC 2.A.86) family.</text>
</comment>
<dbReference type="AlphaFoldDB" id="A0A5Q6S0A5"/>
<proteinExistence type="inferred from homology"/>
<keyword evidence="4 7" id="KW-1133">Transmembrane helix</keyword>
<dbReference type="GO" id="GO:0055085">
    <property type="term" value="P:transmembrane transport"/>
    <property type="evidence" value="ECO:0007669"/>
    <property type="project" value="TreeGrafter"/>
</dbReference>
<dbReference type="PANTHER" id="PTHR21716:SF64">
    <property type="entry name" value="AI-2 TRANSPORT PROTEIN TQSA"/>
    <property type="match status" value="1"/>
</dbReference>
<evidence type="ECO:0000256" key="5">
    <source>
        <dbReference type="ARBA" id="ARBA00023136"/>
    </source>
</evidence>
<feature type="transmembrane region" description="Helical" evidence="7">
    <location>
        <begin position="306"/>
        <end position="332"/>
    </location>
</feature>
<comment type="subcellular location">
    <subcellularLocation>
        <location evidence="1">Membrane</location>
        <topology evidence="1">Multi-pass membrane protein</topology>
    </subcellularLocation>
</comment>
<sequence>MPDDSVAPPRSSIPREPLIIVTLAAALLAIVGLRQFSGILGPLILALVLVIAVQPIRDWAVGRGLPEWFATMVTLLAVYAIVIGFALALILTGAQFASALTEYEPQFNEFVDDVSQKMADLGIGSEQIRSMLSDVDLGGLVDVATNLIGGLAGTITSLFFIIVLLFFVATDAGAFTSKLRAVPSIGSRTAEAFGVFAAGTRSYLVVSTLFGLVVALIDVIGLYALGIRDAWLWGLLAFLTNYIPNIGFVIGLIPPTIIALLDHGIGTAIAVIVMYSAVNFVLQTLIQPRVVGNSVGLSGSLTFISLIFWASIFGGVGAILAIPLTLLVKAIFIDVSPDRSWIGPLLSSTPHQADGAPQPKRRSHRTKETRDDGAR</sequence>
<dbReference type="EMBL" id="VDFQ02000002">
    <property type="protein sequence ID" value="KAA1423786.1"/>
    <property type="molecule type" value="Genomic_DNA"/>
</dbReference>
<evidence type="ECO:0000256" key="2">
    <source>
        <dbReference type="ARBA" id="ARBA00009773"/>
    </source>
</evidence>
<feature type="region of interest" description="Disordered" evidence="6">
    <location>
        <begin position="347"/>
        <end position="375"/>
    </location>
</feature>
<dbReference type="OrthoDB" id="9799225at2"/>
<evidence type="ECO:0000313" key="8">
    <source>
        <dbReference type="EMBL" id="KAA1423786.1"/>
    </source>
</evidence>
<feature type="transmembrane region" description="Helical" evidence="7">
    <location>
        <begin position="147"/>
        <end position="170"/>
    </location>
</feature>
<feature type="transmembrane region" description="Helical" evidence="7">
    <location>
        <begin position="265"/>
        <end position="286"/>
    </location>
</feature>
<name>A0A5Q6S0A5_9ACTN</name>
<comment type="caution">
    <text evidence="8">The sequence shown here is derived from an EMBL/GenBank/DDBJ whole genome shotgun (WGS) entry which is preliminary data.</text>
</comment>
<evidence type="ECO:0000313" key="9">
    <source>
        <dbReference type="Proteomes" id="UP000307768"/>
    </source>
</evidence>
<evidence type="ECO:0000256" key="4">
    <source>
        <dbReference type="ARBA" id="ARBA00022989"/>
    </source>
</evidence>
<reference evidence="8 9" key="1">
    <citation type="submission" date="2019-09" db="EMBL/GenBank/DDBJ databases">
        <title>Mumia zhuanghuii sp. nov. isolated from the intestinal contents of plateau pika (Ochotona curzoniae) in the Qinghai-Tibet plateau of China.</title>
        <authorList>
            <person name="Tian Z."/>
        </authorList>
    </citation>
    <scope>NUCLEOTIDE SEQUENCE [LARGE SCALE GENOMIC DNA]</scope>
    <source>
        <strain evidence="9">350</strain>
    </source>
</reference>
<feature type="transmembrane region" description="Helical" evidence="7">
    <location>
        <begin position="203"/>
        <end position="225"/>
    </location>
</feature>
<dbReference type="Pfam" id="PF01594">
    <property type="entry name" value="AI-2E_transport"/>
    <property type="match status" value="1"/>
</dbReference>
<dbReference type="InterPro" id="IPR002549">
    <property type="entry name" value="AI-2E-like"/>
</dbReference>
<evidence type="ECO:0000256" key="7">
    <source>
        <dbReference type="SAM" id="Phobius"/>
    </source>
</evidence>
<feature type="compositionally biased region" description="Basic and acidic residues" evidence="6">
    <location>
        <begin position="366"/>
        <end position="375"/>
    </location>
</feature>
<protein>
    <submittedName>
        <fullName evidence="8">AI-2E family transporter</fullName>
    </submittedName>
</protein>
<dbReference type="RefSeq" id="WP_149769305.1">
    <property type="nucleotide sequence ID" value="NZ_VDFQ02000002.1"/>
</dbReference>
<gene>
    <name evidence="8" type="ORF">FE697_009485</name>
</gene>
<accession>A0A5Q6S0A5</accession>
<dbReference type="GO" id="GO:0016020">
    <property type="term" value="C:membrane"/>
    <property type="evidence" value="ECO:0007669"/>
    <property type="project" value="UniProtKB-SubCell"/>
</dbReference>
<evidence type="ECO:0000256" key="6">
    <source>
        <dbReference type="SAM" id="MobiDB-lite"/>
    </source>
</evidence>